<dbReference type="RefSeq" id="WP_407326488.1">
    <property type="nucleotide sequence ID" value="NZ_CP136865.1"/>
</dbReference>
<name>A0ABZ0IAF5_9GAMM</name>
<dbReference type="Proteomes" id="UP001626549">
    <property type="component" value="Chromosome"/>
</dbReference>
<keyword evidence="2" id="KW-1185">Reference proteome</keyword>
<sequence length="77" mass="8266">MTDAKNEVATTNVICNELAILADMGENFDQLQADEYSAVFSAIRALVDKVAAGLNDTAKQENPDVGILIHLKADDSE</sequence>
<dbReference type="EMBL" id="CP136865">
    <property type="protein sequence ID" value="WOJ95789.1"/>
    <property type="molecule type" value="Genomic_DNA"/>
</dbReference>
<proteinExistence type="predicted"/>
<evidence type="ECO:0000313" key="2">
    <source>
        <dbReference type="Proteomes" id="UP001626549"/>
    </source>
</evidence>
<gene>
    <name evidence="1" type="ORF">R0137_11100</name>
</gene>
<evidence type="ECO:0000313" key="1">
    <source>
        <dbReference type="EMBL" id="WOJ95789.1"/>
    </source>
</evidence>
<reference evidence="1 2" key="1">
    <citation type="submission" date="2023-10" db="EMBL/GenBank/DDBJ databases">
        <title>Two novel species belonging to the OM43/NOR5 clade.</title>
        <authorList>
            <person name="Park M."/>
        </authorList>
    </citation>
    <scope>NUCLEOTIDE SEQUENCE [LARGE SCALE GENOMIC DNA]</scope>
    <source>
        <strain evidence="1 2">IMCC45268</strain>
    </source>
</reference>
<accession>A0ABZ0IAF5</accession>
<organism evidence="1 2">
    <name type="scientific">Congregibacter brevis</name>
    <dbReference type="NCBI Taxonomy" id="3081201"/>
    <lineage>
        <taxon>Bacteria</taxon>
        <taxon>Pseudomonadati</taxon>
        <taxon>Pseudomonadota</taxon>
        <taxon>Gammaproteobacteria</taxon>
        <taxon>Cellvibrionales</taxon>
        <taxon>Halieaceae</taxon>
        <taxon>Congregibacter</taxon>
    </lineage>
</organism>
<protein>
    <submittedName>
        <fullName evidence="1">Uncharacterized protein</fullName>
    </submittedName>
</protein>